<protein>
    <submittedName>
        <fullName evidence="1">DUF523 domain-containing protein</fullName>
    </submittedName>
</protein>
<organism evidence="1 2">
    <name type="scientific">Evtepia gabavorous</name>
    <dbReference type="NCBI Taxonomy" id="2211183"/>
    <lineage>
        <taxon>Bacteria</taxon>
        <taxon>Bacillati</taxon>
        <taxon>Bacillota</taxon>
        <taxon>Clostridia</taxon>
        <taxon>Eubacteriales</taxon>
        <taxon>Evtepia</taxon>
    </lineage>
</organism>
<accession>A0A3E2B363</accession>
<evidence type="ECO:0000313" key="1">
    <source>
        <dbReference type="EMBL" id="RFT06424.1"/>
    </source>
</evidence>
<dbReference type="PANTHER" id="PTHR30087:SF1">
    <property type="entry name" value="HYPOTHETICAL CYTOSOLIC PROTEIN"/>
    <property type="match status" value="1"/>
</dbReference>
<dbReference type="EMBL" id="QQRQ01000010">
    <property type="protein sequence ID" value="RFT06424.1"/>
    <property type="molecule type" value="Genomic_DNA"/>
</dbReference>
<dbReference type="InterPro" id="IPR007553">
    <property type="entry name" value="2-thiour_desulf"/>
</dbReference>
<sequence>MRLLVSACLLGVGCRYDGQSNQLPQLEQLLKQHTCIPVCAELFGGLPTPRVPAERQGNRVVTRDGDDVTEAFVRGTAEVLRLADLYHCRAALLKERSPSCGSGQIYDGTFTKTLTLGDGLTAQMLKKHGITVYGESQIEELIGSRPFFFSI</sequence>
<dbReference type="PANTHER" id="PTHR30087">
    <property type="entry name" value="INNER MEMBRANE PROTEIN"/>
    <property type="match status" value="1"/>
</dbReference>
<dbReference type="GeneID" id="97995536"/>
<dbReference type="OrthoDB" id="9797779at2"/>
<evidence type="ECO:0000313" key="2">
    <source>
        <dbReference type="Proteomes" id="UP000260649"/>
    </source>
</evidence>
<name>A0A3E2B363_9FIRM</name>
<proteinExistence type="predicted"/>
<dbReference type="RefSeq" id="WP_117142303.1">
    <property type="nucleotide sequence ID" value="NZ_CAKXKJ010000001.1"/>
</dbReference>
<dbReference type="Proteomes" id="UP000260649">
    <property type="component" value="Unassembled WGS sequence"/>
</dbReference>
<dbReference type="Pfam" id="PF04463">
    <property type="entry name" value="2-thiour_desulf"/>
    <property type="match status" value="1"/>
</dbReference>
<dbReference type="AlphaFoldDB" id="A0A3E2B363"/>
<keyword evidence="2" id="KW-1185">Reference proteome</keyword>
<reference evidence="1 2" key="1">
    <citation type="submission" date="2018-07" db="EMBL/GenBank/DDBJ databases">
        <title>GABA Modulating Bacteria of the Human Gut Microbiota.</title>
        <authorList>
            <person name="Strandwitz P."/>
            <person name="Kim K.H."/>
            <person name="Terekhova D."/>
            <person name="Liu J.K."/>
            <person name="Sharma A."/>
            <person name="Levering J."/>
            <person name="Mcdonald D."/>
            <person name="Dietrich D."/>
            <person name="Ramadhar T.R."/>
            <person name="Lekbua A."/>
            <person name="Mroue N."/>
            <person name="Liston C."/>
            <person name="Stewart E.J."/>
            <person name="Dubin M.J."/>
            <person name="Zengler K."/>
            <person name="Knight R."/>
            <person name="Gilbert J.A."/>
            <person name="Clardy J."/>
            <person name="Lewis K."/>
        </authorList>
    </citation>
    <scope>NUCLEOTIDE SEQUENCE [LARGE SCALE GENOMIC DNA]</scope>
    <source>
        <strain evidence="1 2">KLE1738</strain>
    </source>
</reference>
<gene>
    <name evidence="1" type="ORF">DV520_07310</name>
</gene>
<comment type="caution">
    <text evidence="1">The sequence shown here is derived from an EMBL/GenBank/DDBJ whole genome shotgun (WGS) entry which is preliminary data.</text>
</comment>